<name>A0A498KIC3_MALDO</name>
<evidence type="ECO:0000313" key="2">
    <source>
        <dbReference type="EMBL" id="RXI05163.1"/>
    </source>
</evidence>
<comment type="caution">
    <text evidence="2">The sequence shown here is derived from an EMBL/GenBank/DDBJ whole genome shotgun (WGS) entry which is preliminary data.</text>
</comment>
<accession>A0A498KIC3</accession>
<proteinExistence type="predicted"/>
<protein>
    <submittedName>
        <fullName evidence="2">Uncharacterized protein</fullName>
    </submittedName>
</protein>
<evidence type="ECO:0000313" key="3">
    <source>
        <dbReference type="Proteomes" id="UP000290289"/>
    </source>
</evidence>
<gene>
    <name evidence="2" type="ORF">DVH24_006420</name>
</gene>
<dbReference type="AlphaFoldDB" id="A0A498KIC3"/>
<feature type="coiled-coil region" evidence="1">
    <location>
        <begin position="34"/>
        <end position="61"/>
    </location>
</feature>
<reference evidence="2 3" key="1">
    <citation type="submission" date="2018-10" db="EMBL/GenBank/DDBJ databases">
        <title>A high-quality apple genome assembly.</title>
        <authorList>
            <person name="Hu J."/>
        </authorList>
    </citation>
    <scope>NUCLEOTIDE SEQUENCE [LARGE SCALE GENOMIC DNA]</scope>
    <source>
        <strain evidence="3">cv. HFTH1</strain>
        <tissue evidence="2">Young leaf</tissue>
    </source>
</reference>
<keyword evidence="1" id="KW-0175">Coiled coil</keyword>
<organism evidence="2 3">
    <name type="scientific">Malus domestica</name>
    <name type="common">Apple</name>
    <name type="synonym">Pyrus malus</name>
    <dbReference type="NCBI Taxonomy" id="3750"/>
    <lineage>
        <taxon>Eukaryota</taxon>
        <taxon>Viridiplantae</taxon>
        <taxon>Streptophyta</taxon>
        <taxon>Embryophyta</taxon>
        <taxon>Tracheophyta</taxon>
        <taxon>Spermatophyta</taxon>
        <taxon>Magnoliopsida</taxon>
        <taxon>eudicotyledons</taxon>
        <taxon>Gunneridae</taxon>
        <taxon>Pentapetalae</taxon>
        <taxon>rosids</taxon>
        <taxon>fabids</taxon>
        <taxon>Rosales</taxon>
        <taxon>Rosaceae</taxon>
        <taxon>Amygdaloideae</taxon>
        <taxon>Maleae</taxon>
        <taxon>Malus</taxon>
    </lineage>
</organism>
<dbReference type="Proteomes" id="UP000290289">
    <property type="component" value="Chromosome 2"/>
</dbReference>
<sequence length="150" mass="17323">MWVGSHQPFEQPHAPAKANWEIAVEKLLLTLGRLGDTQASLDNLVQQVEQLMHQWDEHEEDDFPCQQIDGPQDLEEWCFIQTPQCVENYDYMQKDARIEEPPGIDSRPMEETANLKIPTEPLATQIYMPHILFQSCRKALKLPAHTKSQS</sequence>
<evidence type="ECO:0000256" key="1">
    <source>
        <dbReference type="SAM" id="Coils"/>
    </source>
</evidence>
<dbReference type="EMBL" id="RDQH01000328">
    <property type="protein sequence ID" value="RXI05163.1"/>
    <property type="molecule type" value="Genomic_DNA"/>
</dbReference>
<keyword evidence="3" id="KW-1185">Reference proteome</keyword>